<gene>
    <name evidence="1" type="ORF">METZ01_LOCUS246334</name>
</gene>
<dbReference type="AlphaFoldDB" id="A0A382I1H8"/>
<feature type="non-terminal residue" evidence="1">
    <location>
        <position position="38"/>
    </location>
</feature>
<name>A0A382I1H8_9ZZZZ</name>
<accession>A0A382I1H8</accession>
<sequence length="38" mass="3932">MGSFFLFSKVFLQTSSALGKLAPIGMVLVPVGPYIAGS</sequence>
<reference evidence="1" key="1">
    <citation type="submission" date="2018-05" db="EMBL/GenBank/DDBJ databases">
        <authorList>
            <person name="Lanie J.A."/>
            <person name="Ng W.-L."/>
            <person name="Kazmierczak K.M."/>
            <person name="Andrzejewski T.M."/>
            <person name="Davidsen T.M."/>
            <person name="Wayne K.J."/>
            <person name="Tettelin H."/>
            <person name="Glass J.I."/>
            <person name="Rusch D."/>
            <person name="Podicherti R."/>
            <person name="Tsui H.-C.T."/>
            <person name="Winkler M.E."/>
        </authorList>
    </citation>
    <scope>NUCLEOTIDE SEQUENCE</scope>
</reference>
<dbReference type="EMBL" id="UINC01064629">
    <property type="protein sequence ID" value="SVB93480.1"/>
    <property type="molecule type" value="Genomic_DNA"/>
</dbReference>
<evidence type="ECO:0000313" key="1">
    <source>
        <dbReference type="EMBL" id="SVB93480.1"/>
    </source>
</evidence>
<protein>
    <submittedName>
        <fullName evidence="1">Uncharacterized protein</fullName>
    </submittedName>
</protein>
<proteinExistence type="predicted"/>
<organism evidence="1">
    <name type="scientific">marine metagenome</name>
    <dbReference type="NCBI Taxonomy" id="408172"/>
    <lineage>
        <taxon>unclassified sequences</taxon>
        <taxon>metagenomes</taxon>
        <taxon>ecological metagenomes</taxon>
    </lineage>
</organism>